<evidence type="ECO:0000313" key="3">
    <source>
        <dbReference type="Proteomes" id="UP000828390"/>
    </source>
</evidence>
<name>A0A9D4N3Y9_DREPO</name>
<evidence type="ECO:0000259" key="1">
    <source>
        <dbReference type="Pfam" id="PF02037"/>
    </source>
</evidence>
<feature type="domain" description="SAP" evidence="1">
    <location>
        <begin position="11"/>
        <end position="46"/>
    </location>
</feature>
<reference evidence="2" key="2">
    <citation type="submission" date="2020-11" db="EMBL/GenBank/DDBJ databases">
        <authorList>
            <person name="McCartney M.A."/>
            <person name="Auch B."/>
            <person name="Kono T."/>
            <person name="Mallez S."/>
            <person name="Becker A."/>
            <person name="Gohl D.M."/>
            <person name="Silverstein K.A.T."/>
            <person name="Koren S."/>
            <person name="Bechman K.B."/>
            <person name="Herman A."/>
            <person name="Abrahante J.E."/>
            <person name="Garbe J."/>
        </authorList>
    </citation>
    <scope>NUCLEOTIDE SEQUENCE</scope>
    <source>
        <strain evidence="2">Duluth1</strain>
        <tissue evidence="2">Whole animal</tissue>
    </source>
</reference>
<protein>
    <recommendedName>
        <fullName evidence="1">SAP domain-containing protein</fullName>
    </recommendedName>
</protein>
<keyword evidence="3" id="KW-1185">Reference proteome</keyword>
<dbReference type="Proteomes" id="UP000828390">
    <property type="component" value="Unassembled WGS sequence"/>
</dbReference>
<proteinExistence type="predicted"/>
<reference evidence="2" key="1">
    <citation type="journal article" date="2019" name="bioRxiv">
        <title>The Genome of the Zebra Mussel, Dreissena polymorpha: A Resource for Invasive Species Research.</title>
        <authorList>
            <person name="McCartney M.A."/>
            <person name="Auch B."/>
            <person name="Kono T."/>
            <person name="Mallez S."/>
            <person name="Zhang Y."/>
            <person name="Obille A."/>
            <person name="Becker A."/>
            <person name="Abrahante J.E."/>
            <person name="Garbe J."/>
            <person name="Badalamenti J.P."/>
            <person name="Herman A."/>
            <person name="Mangelson H."/>
            <person name="Liachko I."/>
            <person name="Sullivan S."/>
            <person name="Sone E.D."/>
            <person name="Koren S."/>
            <person name="Silverstein K.A.T."/>
            <person name="Beckman K.B."/>
            <person name="Gohl D.M."/>
        </authorList>
    </citation>
    <scope>NUCLEOTIDE SEQUENCE</scope>
    <source>
        <strain evidence="2">Duluth1</strain>
        <tissue evidence="2">Whole animal</tissue>
    </source>
</reference>
<accession>A0A9D4N3Y9</accession>
<dbReference type="InterPro" id="IPR003034">
    <property type="entry name" value="SAP_dom"/>
</dbReference>
<dbReference type="InterPro" id="IPR036361">
    <property type="entry name" value="SAP_dom_sf"/>
</dbReference>
<comment type="caution">
    <text evidence="2">The sequence shown here is derived from an EMBL/GenBank/DDBJ whole genome shotgun (WGS) entry which is preliminary data.</text>
</comment>
<dbReference type="SUPFAM" id="SSF68906">
    <property type="entry name" value="SAP domain"/>
    <property type="match status" value="1"/>
</dbReference>
<dbReference type="AlphaFoldDB" id="A0A9D4N3Y9"/>
<sequence length="50" mass="5573">MISFIYCVFQLGKLTVAILKEKIKQENIPCTGTKKADLIDAISAHYNIGM</sequence>
<gene>
    <name evidence="2" type="ORF">DPMN_011440</name>
</gene>
<evidence type="ECO:0000313" key="2">
    <source>
        <dbReference type="EMBL" id="KAH3887423.1"/>
    </source>
</evidence>
<organism evidence="2 3">
    <name type="scientific">Dreissena polymorpha</name>
    <name type="common">Zebra mussel</name>
    <name type="synonym">Mytilus polymorpha</name>
    <dbReference type="NCBI Taxonomy" id="45954"/>
    <lineage>
        <taxon>Eukaryota</taxon>
        <taxon>Metazoa</taxon>
        <taxon>Spiralia</taxon>
        <taxon>Lophotrochozoa</taxon>
        <taxon>Mollusca</taxon>
        <taxon>Bivalvia</taxon>
        <taxon>Autobranchia</taxon>
        <taxon>Heteroconchia</taxon>
        <taxon>Euheterodonta</taxon>
        <taxon>Imparidentia</taxon>
        <taxon>Neoheterodontei</taxon>
        <taxon>Myida</taxon>
        <taxon>Dreissenoidea</taxon>
        <taxon>Dreissenidae</taxon>
        <taxon>Dreissena</taxon>
    </lineage>
</organism>
<dbReference type="Gene3D" id="1.10.720.30">
    <property type="entry name" value="SAP domain"/>
    <property type="match status" value="1"/>
</dbReference>
<dbReference type="Pfam" id="PF02037">
    <property type="entry name" value="SAP"/>
    <property type="match status" value="1"/>
</dbReference>
<dbReference type="EMBL" id="JAIWYP010000001">
    <property type="protein sequence ID" value="KAH3887423.1"/>
    <property type="molecule type" value="Genomic_DNA"/>
</dbReference>